<evidence type="ECO:0000256" key="2">
    <source>
        <dbReference type="ARBA" id="ARBA00023276"/>
    </source>
</evidence>
<evidence type="ECO:0000259" key="4">
    <source>
        <dbReference type="Pfam" id="PF14870"/>
    </source>
</evidence>
<protein>
    <submittedName>
        <fullName evidence="5">Glycosyl hydrolase</fullName>
    </submittedName>
</protein>
<dbReference type="PANTHER" id="PTHR47199">
    <property type="entry name" value="PHOTOSYSTEM II STABILITY/ASSEMBLY FACTOR HCF136, CHLOROPLASTIC"/>
    <property type="match status" value="1"/>
</dbReference>
<dbReference type="SUPFAM" id="SSF110296">
    <property type="entry name" value="Oligoxyloglucan reducing end-specific cellobiohydrolase"/>
    <property type="match status" value="1"/>
</dbReference>
<gene>
    <name evidence="5" type="ORF">DVT68_02235</name>
</gene>
<dbReference type="Proteomes" id="UP000254711">
    <property type="component" value="Unassembled WGS sequence"/>
</dbReference>
<keyword evidence="2" id="KW-0604">Photosystem II</keyword>
<reference evidence="5 6" key="1">
    <citation type="submission" date="2018-07" db="EMBL/GenBank/DDBJ databases">
        <title>Dyella solisilvae sp. nov., isolated from the pine and broad-leaved mixed forest soil.</title>
        <authorList>
            <person name="Gao Z."/>
            <person name="Qiu L."/>
        </authorList>
    </citation>
    <scope>NUCLEOTIDE SEQUENCE [LARGE SCALE GENOMIC DNA]</scope>
    <source>
        <strain evidence="5 6">DHG54</strain>
    </source>
</reference>
<evidence type="ECO:0000256" key="1">
    <source>
        <dbReference type="ARBA" id="ARBA00022531"/>
    </source>
</evidence>
<comment type="caution">
    <text evidence="5">The sequence shown here is derived from an EMBL/GenBank/DDBJ whole genome shotgun (WGS) entry which is preliminary data.</text>
</comment>
<feature type="signal peptide" evidence="3">
    <location>
        <begin position="1"/>
        <end position="23"/>
    </location>
</feature>
<feature type="domain" description="Photosynthesis system II assembly factor Ycf48/Hcf136-like" evidence="4">
    <location>
        <begin position="162"/>
        <end position="283"/>
    </location>
</feature>
<keyword evidence="6" id="KW-1185">Reference proteome</keyword>
<keyword evidence="5" id="KW-0378">Hydrolase</keyword>
<feature type="chain" id="PRO_5016785702" evidence="3">
    <location>
        <begin position="24"/>
        <end position="355"/>
    </location>
</feature>
<keyword evidence="3" id="KW-0732">Signal</keyword>
<dbReference type="OrthoDB" id="9813892at2"/>
<dbReference type="AlphaFoldDB" id="A0A370KAK4"/>
<dbReference type="EMBL" id="QQSY01000001">
    <property type="protein sequence ID" value="RDI99685.1"/>
    <property type="molecule type" value="Genomic_DNA"/>
</dbReference>
<keyword evidence="1" id="KW-0602">Photosynthesis</keyword>
<dbReference type="GO" id="GO:0015979">
    <property type="term" value="P:photosynthesis"/>
    <property type="evidence" value="ECO:0007669"/>
    <property type="project" value="UniProtKB-KW"/>
</dbReference>
<evidence type="ECO:0000256" key="3">
    <source>
        <dbReference type="SAM" id="SignalP"/>
    </source>
</evidence>
<accession>A0A370KAK4</accession>
<dbReference type="InterPro" id="IPR028203">
    <property type="entry name" value="PSII_CF48-like_dom"/>
</dbReference>
<organism evidence="5 6">
    <name type="scientific">Dyella solisilvae</name>
    <dbReference type="NCBI Taxonomy" id="1920168"/>
    <lineage>
        <taxon>Bacteria</taxon>
        <taxon>Pseudomonadati</taxon>
        <taxon>Pseudomonadota</taxon>
        <taxon>Gammaproteobacteria</taxon>
        <taxon>Lysobacterales</taxon>
        <taxon>Rhodanobacteraceae</taxon>
        <taxon>Dyella</taxon>
    </lineage>
</organism>
<dbReference type="GO" id="GO:0016787">
    <property type="term" value="F:hydrolase activity"/>
    <property type="evidence" value="ECO:0007669"/>
    <property type="project" value="UniProtKB-KW"/>
</dbReference>
<proteinExistence type="predicted"/>
<dbReference type="PANTHER" id="PTHR47199:SF2">
    <property type="entry name" value="PHOTOSYSTEM II STABILITY_ASSEMBLY FACTOR HCF136, CHLOROPLASTIC"/>
    <property type="match status" value="1"/>
</dbReference>
<dbReference type="Pfam" id="PF14870">
    <property type="entry name" value="PSII_BNR"/>
    <property type="match status" value="2"/>
</dbReference>
<sequence>MMLQRFCRALVALALFLPASSFAGFTDVLDSPASMSPLAAKGLLNGLALAGKRVVAVGQRGQIVYSDDGGGSWRQAVVPVSSDLVAVSFPTPQQGWAVGHDGVVLHTSDGGATWIRQLDGRRVGQLMMEQLRARAARGELGSTEEADKVIDDANRIAAQGAENPFLDVWFADEHHGFIVGAFNLIFETTDGGQTWISWFERTENPDQLHLYAVRGIGSDVYITGEQGLVLKLDRAANRFRAVTTPYKGTYFGAVGNADAVIVYGLRGNAYRSTDGGANWQSIDTGVPEGITGATTFGRHGLALVSQAGNVLLSRDSGAHFTSYRPAKPVPASAVAVTGDAIVIAGALGVSAQALH</sequence>
<dbReference type="Gene3D" id="2.130.10.10">
    <property type="entry name" value="YVTN repeat-like/Quinoprotein amine dehydrogenase"/>
    <property type="match status" value="2"/>
</dbReference>
<feature type="domain" description="Photosynthesis system II assembly factor Ycf48/Hcf136-like" evidence="4">
    <location>
        <begin position="56"/>
        <end position="116"/>
    </location>
</feature>
<evidence type="ECO:0000313" key="6">
    <source>
        <dbReference type="Proteomes" id="UP000254711"/>
    </source>
</evidence>
<dbReference type="GO" id="GO:0009523">
    <property type="term" value="C:photosystem II"/>
    <property type="evidence" value="ECO:0007669"/>
    <property type="project" value="UniProtKB-KW"/>
</dbReference>
<dbReference type="InterPro" id="IPR015943">
    <property type="entry name" value="WD40/YVTN_repeat-like_dom_sf"/>
</dbReference>
<dbReference type="RefSeq" id="WP_114823422.1">
    <property type="nucleotide sequence ID" value="NZ_QQSY01000001.1"/>
</dbReference>
<evidence type="ECO:0000313" key="5">
    <source>
        <dbReference type="EMBL" id="RDI99685.1"/>
    </source>
</evidence>
<name>A0A370KAK4_9GAMM</name>